<dbReference type="InterPro" id="IPR011006">
    <property type="entry name" value="CheY-like_superfamily"/>
</dbReference>
<dbReference type="STRING" id="56107.Cylst_2598"/>
<protein>
    <recommendedName>
        <fullName evidence="2">histidine kinase</fullName>
        <ecNumber evidence="2">2.7.13.3</ecNumber>
    </recommendedName>
</protein>
<name>K9WYA4_9NOST</name>
<dbReference type="SUPFAM" id="SSF50341">
    <property type="entry name" value="CheW-like"/>
    <property type="match status" value="1"/>
</dbReference>
<dbReference type="SUPFAM" id="SSF55874">
    <property type="entry name" value="ATPase domain of HSP90 chaperone/DNA topoisomerase II/histidine kinase"/>
    <property type="match status" value="1"/>
</dbReference>
<evidence type="ECO:0000256" key="3">
    <source>
        <dbReference type="ARBA" id="ARBA00022553"/>
    </source>
</evidence>
<reference evidence="14" key="1">
    <citation type="submission" date="2012-06" db="EMBL/GenBank/DDBJ databases">
        <title>Finished chromosome of genome of Cylindrospermum stagnale PCC 7417.</title>
        <authorList>
            <consortium name="US DOE Joint Genome Institute"/>
            <person name="Gugger M."/>
            <person name="Coursin T."/>
            <person name="Rippka R."/>
            <person name="Tandeau De Marsac N."/>
            <person name="Huntemann M."/>
            <person name="Wei C.-L."/>
            <person name="Han J."/>
            <person name="Detter J.C."/>
            <person name="Han C."/>
            <person name="Tapia R."/>
            <person name="Chen A."/>
            <person name="Kyrpides N."/>
            <person name="Mavromatis K."/>
            <person name="Markowitz V."/>
            <person name="Szeto E."/>
            <person name="Ivanova N."/>
            <person name="Pagani I."/>
            <person name="Pati A."/>
            <person name="Goodwin L."/>
            <person name="Nordberg H.P."/>
            <person name="Cantor M.N."/>
            <person name="Hua S.X."/>
            <person name="Woyke T."/>
            <person name="Kerfeld C.A."/>
        </authorList>
    </citation>
    <scope>NUCLEOTIDE SEQUENCE [LARGE SCALE GENOMIC DNA]</scope>
    <source>
        <strain evidence="14">PCC 7417</strain>
    </source>
</reference>
<evidence type="ECO:0000256" key="7">
    <source>
        <dbReference type="PROSITE-ProRule" id="PRU00110"/>
    </source>
</evidence>
<dbReference type="SMART" id="SM00387">
    <property type="entry name" value="HATPase_c"/>
    <property type="match status" value="1"/>
</dbReference>
<dbReference type="InterPro" id="IPR005467">
    <property type="entry name" value="His_kinase_dom"/>
</dbReference>
<sequence>MITDISIREQGYSYFLAEAPELLQIIEQELFGLSEGYSTAKVHNLMRATHTIKGGAANVGLDIIKMISHSLEDVFKALYSPDVVIDAELQTLLLQAYECLSLALTAELTANTINSEELLQRSTTVFAQLQEKLGDAFGADAHIPTSEELGFDIVQSIFEVGVQQRLETIAETLKNPPDNAEFVNFLRSQAEVFLGLAQSLNLPGLGEISQTVMAALAANPSQVLQIAEITLADLQQAHKAVLAGDRTSGGAPSPSWQKLTTVVTDELSITPTTKSFANIFLNNTVDFYRFLTQPGTLKNEPIKPANAKFYLKVIRYIFGWFNHYMEIPESELRLTLLIPRTEREEPVIYVENWLNQFLTFVQDEEDSQSLCIYRQGVVLIILLAVAKFQYSVEKTHGAIPVIKTLRKHIRQSAKEYKNSPPVTAQEKNWLNSPKLQKLLVIKEISTSTYAASTDSLVEAIWGDESGLNLTDEVTVNHTVEDVRNDEYLESVTSSAISEQIVTTIPETGIELIPDNATEINQQIEEKSLATPNKNSRQPSFVRVDVEGLQRLNYLTGELLIYQKRRSLQNEQIQELIERLSQQLTRHQTILNQLRDLPLQMQNVAVQNSQNVAAVNFDSLEMDAYTEFQLTLHEAIEETLQLQETTESLDLLVTQASQISDKTHSLTLGIIDNLVEARMLPLGNILNRFSQMVTKLGNVYGKLVELKLTGTQVLVDKAIAEKLYDPLLHLVRNAFDHGIEPLQIRRELGKPEQGLIQISAYNQGSQTVIEVRDDGQGLNLETVRKRAIELRLIPSDDEAGGYVHHPTEAELLELMFSPGFSTAGKVSEISGRGMGLDIVRTQLQALNGSISVQSLPNQGTTFLLKIPFSMTTDKLMLVQAGGVVYALLLDSIEKILIPSAQQIREFEGKRVLHWNTDQDEQMVSIRKFSDLIYYNGSIVNSTTLDTLSSTVEAGIMKNPVLLLRRNQGIMGLEVDQIIGEQELVIRPLGNAIAPPKYIYGCSSLANGNLILIIDGTLLVESKEMQATLEPHSSKKQALPISGYPTSSTPLLAASTATETREPQLSHDVEAINKSPKVVLVVDDAISLRQTLSLTLQKSGYQVIQAQNGVEALEQLQLHPEIEVVVSDLEMPRMNGFELLSHIRQSQNLANMPVIILTSRSAEKHRQLAQELGATAYLTKPYLEHEFISMVNALSNRYIDQLNSTIINA</sequence>
<dbReference type="InterPro" id="IPR002545">
    <property type="entry name" value="CheW-lke_dom"/>
</dbReference>
<feature type="domain" description="CheW-like" evidence="12">
    <location>
        <begin position="871"/>
        <end position="1023"/>
    </location>
</feature>
<dbReference type="PRINTS" id="PR00344">
    <property type="entry name" value="BCTRLSENSOR"/>
</dbReference>
<evidence type="ECO:0000256" key="9">
    <source>
        <dbReference type="SAM" id="Coils"/>
    </source>
</evidence>
<feature type="modified residue" description="Phosphohistidine" evidence="7">
    <location>
        <position position="50"/>
    </location>
</feature>
<dbReference type="SMART" id="SM01231">
    <property type="entry name" value="H-kinase_dim"/>
    <property type="match status" value="1"/>
</dbReference>
<dbReference type="InterPro" id="IPR004105">
    <property type="entry name" value="CheA-like_dim"/>
</dbReference>
<accession>K9WYA4</accession>
<keyword evidence="9" id="KW-0175">Coiled coil</keyword>
<dbReference type="SMART" id="SM00260">
    <property type="entry name" value="CheW"/>
    <property type="match status" value="1"/>
</dbReference>
<evidence type="ECO:0000256" key="5">
    <source>
        <dbReference type="ARBA" id="ARBA00022777"/>
    </source>
</evidence>
<keyword evidence="15" id="KW-1185">Reference proteome</keyword>
<evidence type="ECO:0000259" key="10">
    <source>
        <dbReference type="PROSITE" id="PS50109"/>
    </source>
</evidence>
<evidence type="ECO:0000256" key="1">
    <source>
        <dbReference type="ARBA" id="ARBA00000085"/>
    </source>
</evidence>
<dbReference type="KEGG" id="csg:Cylst_2598"/>
<dbReference type="Proteomes" id="UP000010475">
    <property type="component" value="Chromosome"/>
</dbReference>
<dbReference type="InterPro" id="IPR036890">
    <property type="entry name" value="HATPase_C_sf"/>
</dbReference>
<proteinExistence type="predicted"/>
<evidence type="ECO:0000313" key="14">
    <source>
        <dbReference type="EMBL" id="AFZ24804.1"/>
    </source>
</evidence>
<evidence type="ECO:0000313" key="15">
    <source>
        <dbReference type="Proteomes" id="UP000010475"/>
    </source>
</evidence>
<dbReference type="InterPro" id="IPR001789">
    <property type="entry name" value="Sig_transdc_resp-reg_receiver"/>
</dbReference>
<evidence type="ECO:0000256" key="8">
    <source>
        <dbReference type="PROSITE-ProRule" id="PRU00169"/>
    </source>
</evidence>
<comment type="catalytic activity">
    <reaction evidence="1">
        <text>ATP + protein L-histidine = ADP + protein N-phospho-L-histidine.</text>
        <dbReference type="EC" id="2.7.13.3"/>
    </reaction>
</comment>
<dbReference type="Pfam" id="PF00072">
    <property type="entry name" value="Response_reg"/>
    <property type="match status" value="1"/>
</dbReference>
<dbReference type="FunFam" id="3.30.565.10:FF:000016">
    <property type="entry name" value="Chemotaxis protein CheA, putative"/>
    <property type="match status" value="1"/>
</dbReference>
<dbReference type="Pfam" id="PF01627">
    <property type="entry name" value="Hpt"/>
    <property type="match status" value="1"/>
</dbReference>
<dbReference type="PANTHER" id="PTHR43395">
    <property type="entry name" value="SENSOR HISTIDINE KINASE CHEA"/>
    <property type="match status" value="1"/>
</dbReference>
<dbReference type="PROSITE" id="PS50110">
    <property type="entry name" value="RESPONSE_REGULATORY"/>
    <property type="match status" value="1"/>
</dbReference>
<dbReference type="GO" id="GO:0005737">
    <property type="term" value="C:cytoplasm"/>
    <property type="evidence" value="ECO:0007669"/>
    <property type="project" value="InterPro"/>
</dbReference>
<dbReference type="InterPro" id="IPR036641">
    <property type="entry name" value="HPT_dom_sf"/>
</dbReference>
<feature type="domain" description="Response regulatory" evidence="11">
    <location>
        <begin position="1076"/>
        <end position="1193"/>
    </location>
</feature>
<dbReference type="CDD" id="cd00088">
    <property type="entry name" value="HPT"/>
    <property type="match status" value="1"/>
</dbReference>
<feature type="coiled-coil region" evidence="9">
    <location>
        <begin position="569"/>
        <end position="596"/>
    </location>
</feature>
<dbReference type="PATRIC" id="fig|56107.3.peg.2869"/>
<dbReference type="GO" id="GO:0006935">
    <property type="term" value="P:chemotaxis"/>
    <property type="evidence" value="ECO:0007669"/>
    <property type="project" value="InterPro"/>
</dbReference>
<keyword evidence="5 14" id="KW-0418">Kinase</keyword>
<dbReference type="Gene3D" id="1.20.120.160">
    <property type="entry name" value="HPT domain"/>
    <property type="match status" value="1"/>
</dbReference>
<dbReference type="eggNOG" id="COG2198">
    <property type="taxonomic scope" value="Bacteria"/>
</dbReference>
<dbReference type="InterPro" id="IPR003594">
    <property type="entry name" value="HATPase_dom"/>
</dbReference>
<evidence type="ECO:0000259" key="12">
    <source>
        <dbReference type="PROSITE" id="PS50851"/>
    </source>
</evidence>
<dbReference type="InterPro" id="IPR036061">
    <property type="entry name" value="CheW-like_dom_sf"/>
</dbReference>
<gene>
    <name evidence="14" type="ORF">Cylst_2598</name>
</gene>
<dbReference type="Pfam" id="PF02518">
    <property type="entry name" value="HATPase_c"/>
    <property type="match status" value="1"/>
</dbReference>
<evidence type="ECO:0000259" key="11">
    <source>
        <dbReference type="PROSITE" id="PS50110"/>
    </source>
</evidence>
<dbReference type="AlphaFoldDB" id="K9WYA4"/>
<dbReference type="InterPro" id="IPR008207">
    <property type="entry name" value="Sig_transdc_His_kin_Hpt_dom"/>
</dbReference>
<dbReference type="PROSITE" id="PS50894">
    <property type="entry name" value="HPT"/>
    <property type="match status" value="1"/>
</dbReference>
<feature type="domain" description="Histidine kinase" evidence="10">
    <location>
        <begin position="669"/>
        <end position="869"/>
    </location>
</feature>
<dbReference type="HOGENOM" id="CLU_000650_2_1_3"/>
<evidence type="ECO:0000259" key="13">
    <source>
        <dbReference type="PROSITE" id="PS50894"/>
    </source>
</evidence>
<dbReference type="SMART" id="SM00073">
    <property type="entry name" value="HPT"/>
    <property type="match status" value="1"/>
</dbReference>
<feature type="modified residue" description="4-aspartylphosphate" evidence="8">
    <location>
        <position position="1126"/>
    </location>
</feature>
<dbReference type="PROSITE" id="PS50851">
    <property type="entry name" value="CHEW"/>
    <property type="match status" value="1"/>
</dbReference>
<keyword evidence="4" id="KW-0808">Transferase</keyword>
<dbReference type="GO" id="GO:0000155">
    <property type="term" value="F:phosphorelay sensor kinase activity"/>
    <property type="evidence" value="ECO:0007669"/>
    <property type="project" value="InterPro"/>
</dbReference>
<organism evidence="14 15">
    <name type="scientific">Cylindrospermum stagnale PCC 7417</name>
    <dbReference type="NCBI Taxonomy" id="56107"/>
    <lineage>
        <taxon>Bacteria</taxon>
        <taxon>Bacillati</taxon>
        <taxon>Cyanobacteriota</taxon>
        <taxon>Cyanophyceae</taxon>
        <taxon>Nostocales</taxon>
        <taxon>Nostocaceae</taxon>
        <taxon>Cylindrospermum</taxon>
    </lineage>
</organism>
<keyword evidence="3 8" id="KW-0597">Phosphoprotein</keyword>
<dbReference type="SMART" id="SM00448">
    <property type="entry name" value="REC"/>
    <property type="match status" value="1"/>
</dbReference>
<dbReference type="PANTHER" id="PTHR43395:SF1">
    <property type="entry name" value="CHEMOTAXIS PROTEIN CHEA"/>
    <property type="match status" value="1"/>
</dbReference>
<dbReference type="Pfam" id="PF01584">
    <property type="entry name" value="CheW"/>
    <property type="match status" value="1"/>
</dbReference>
<dbReference type="InterPro" id="IPR004358">
    <property type="entry name" value="Sig_transdc_His_kin-like_C"/>
</dbReference>
<dbReference type="SUPFAM" id="SSF47226">
    <property type="entry name" value="Histidine-containing phosphotransfer domain, HPT domain"/>
    <property type="match status" value="1"/>
</dbReference>
<keyword evidence="6" id="KW-0902">Two-component regulatory system</keyword>
<dbReference type="Gene3D" id="3.30.565.10">
    <property type="entry name" value="Histidine kinase-like ATPase, C-terminal domain"/>
    <property type="match status" value="1"/>
</dbReference>
<dbReference type="eggNOG" id="COG0643">
    <property type="taxonomic scope" value="Bacteria"/>
</dbReference>
<dbReference type="RefSeq" id="WP_015208058.1">
    <property type="nucleotide sequence ID" value="NC_019757.1"/>
</dbReference>
<dbReference type="InterPro" id="IPR051315">
    <property type="entry name" value="Bact_Chemotaxis_CheA"/>
</dbReference>
<dbReference type="EC" id="2.7.13.3" evidence="2"/>
<dbReference type="PROSITE" id="PS50109">
    <property type="entry name" value="HIS_KIN"/>
    <property type="match status" value="1"/>
</dbReference>
<evidence type="ECO:0000256" key="2">
    <source>
        <dbReference type="ARBA" id="ARBA00012438"/>
    </source>
</evidence>
<evidence type="ECO:0000256" key="4">
    <source>
        <dbReference type="ARBA" id="ARBA00022679"/>
    </source>
</evidence>
<dbReference type="Gene3D" id="3.40.50.2300">
    <property type="match status" value="1"/>
</dbReference>
<dbReference type="Gene3D" id="2.30.30.40">
    <property type="entry name" value="SH3 Domains"/>
    <property type="match status" value="1"/>
</dbReference>
<dbReference type="OrthoDB" id="2079555at2"/>
<dbReference type="EMBL" id="CP003642">
    <property type="protein sequence ID" value="AFZ24804.1"/>
    <property type="molecule type" value="Genomic_DNA"/>
</dbReference>
<dbReference type="SUPFAM" id="SSF52172">
    <property type="entry name" value="CheY-like"/>
    <property type="match status" value="1"/>
</dbReference>
<dbReference type="eggNOG" id="COG0784">
    <property type="taxonomic scope" value="Bacteria"/>
</dbReference>
<evidence type="ECO:0000256" key="6">
    <source>
        <dbReference type="ARBA" id="ARBA00023012"/>
    </source>
</evidence>
<feature type="domain" description="HPt" evidence="13">
    <location>
        <begin position="4"/>
        <end position="107"/>
    </location>
</feature>